<dbReference type="GeneID" id="111109728"/>
<proteinExistence type="predicted"/>
<evidence type="ECO:0000313" key="4">
    <source>
        <dbReference type="Proteomes" id="UP000694844"/>
    </source>
</evidence>
<organism evidence="4 5">
    <name type="scientific">Crassostrea virginica</name>
    <name type="common">Eastern oyster</name>
    <dbReference type="NCBI Taxonomy" id="6565"/>
    <lineage>
        <taxon>Eukaryota</taxon>
        <taxon>Metazoa</taxon>
        <taxon>Spiralia</taxon>
        <taxon>Lophotrochozoa</taxon>
        <taxon>Mollusca</taxon>
        <taxon>Bivalvia</taxon>
        <taxon>Autobranchia</taxon>
        <taxon>Pteriomorphia</taxon>
        <taxon>Ostreida</taxon>
        <taxon>Ostreoidea</taxon>
        <taxon>Ostreidae</taxon>
        <taxon>Crassostrea</taxon>
    </lineage>
</organism>
<dbReference type="PANTHER" id="PTHR39069">
    <property type="entry name" value="ECDYSONE-INDUCIBLE GENE E1, ISOFORM A"/>
    <property type="match status" value="1"/>
</dbReference>
<dbReference type="AlphaFoldDB" id="A0A8B8BFT5"/>
<feature type="transmembrane region" description="Helical" evidence="2">
    <location>
        <begin position="115"/>
        <end position="137"/>
    </location>
</feature>
<keyword evidence="2" id="KW-1133">Transmembrane helix</keyword>
<evidence type="ECO:0000313" key="5">
    <source>
        <dbReference type="RefSeq" id="XP_022301659.1"/>
    </source>
</evidence>
<feature type="compositionally biased region" description="Basic and acidic residues" evidence="1">
    <location>
        <begin position="170"/>
        <end position="179"/>
    </location>
</feature>
<dbReference type="InterPro" id="IPR006149">
    <property type="entry name" value="EB_dom"/>
</dbReference>
<reference evidence="5" key="1">
    <citation type="submission" date="2025-08" db="UniProtKB">
        <authorList>
            <consortium name="RefSeq"/>
        </authorList>
    </citation>
    <scope>IDENTIFICATION</scope>
    <source>
        <tissue evidence="5">Whole sample</tissue>
    </source>
</reference>
<feature type="domain" description="EB" evidence="3">
    <location>
        <begin position="3"/>
        <end position="54"/>
    </location>
</feature>
<feature type="region of interest" description="Disordered" evidence="1">
    <location>
        <begin position="144"/>
        <end position="179"/>
    </location>
</feature>
<feature type="compositionally biased region" description="Polar residues" evidence="1">
    <location>
        <begin position="148"/>
        <end position="169"/>
    </location>
</feature>
<keyword evidence="2" id="KW-0812">Transmembrane</keyword>
<dbReference type="Pfam" id="PF01683">
    <property type="entry name" value="EB"/>
    <property type="match status" value="1"/>
</dbReference>
<dbReference type="PANTHER" id="PTHR39069:SF8">
    <property type="entry name" value="FI17111P1"/>
    <property type="match status" value="1"/>
</dbReference>
<dbReference type="KEGG" id="cvn:111109728"/>
<keyword evidence="4" id="KW-1185">Reference proteome</keyword>
<keyword evidence="2" id="KW-0472">Membrane</keyword>
<evidence type="ECO:0000256" key="2">
    <source>
        <dbReference type="SAM" id="Phobius"/>
    </source>
</evidence>
<dbReference type="OrthoDB" id="6209863at2759"/>
<name>A0A8B8BFT5_CRAVI</name>
<evidence type="ECO:0000259" key="3">
    <source>
        <dbReference type="Pfam" id="PF01683"/>
    </source>
</evidence>
<sequence length="179" mass="19576">MDHTPVNGQCLKSNLSLGQSCVHNTQCKGTENAERCLNGECFCEEGFVLQRLRCLLGNLTLGQTCKHDVQCTATENSGRCIDGKCFCAEGHVLQKMSCLPGKRATFISWITDHGVLLMTGSGVICMIVICSAILLVLNRRKSGKMRSPPTTQHSLAERSGFQNIPNESLTKAKEEEQTV</sequence>
<dbReference type="RefSeq" id="XP_022301659.1">
    <property type="nucleotide sequence ID" value="XM_022445951.1"/>
</dbReference>
<gene>
    <name evidence="5" type="primary">LOC111109728</name>
</gene>
<protein>
    <submittedName>
        <fullName evidence="5">Tenascin-like</fullName>
    </submittedName>
</protein>
<accession>A0A8B8BFT5</accession>
<dbReference type="Proteomes" id="UP000694844">
    <property type="component" value="Chromosome 8"/>
</dbReference>
<evidence type="ECO:0000256" key="1">
    <source>
        <dbReference type="SAM" id="MobiDB-lite"/>
    </source>
</evidence>